<dbReference type="SUPFAM" id="SSF56801">
    <property type="entry name" value="Acetyl-CoA synthetase-like"/>
    <property type="match status" value="1"/>
</dbReference>
<evidence type="ECO:0000313" key="5">
    <source>
        <dbReference type="EMBL" id="KIJ30734.1"/>
    </source>
</evidence>
<dbReference type="InterPro" id="IPR042099">
    <property type="entry name" value="ANL_N_sf"/>
</dbReference>
<dbReference type="AlphaFoldDB" id="A0A0C9U8G4"/>
<keyword evidence="1" id="KW-0596">Phosphopantetheine</keyword>
<dbReference type="InterPro" id="IPR013120">
    <property type="entry name" value="FAR_NAD-bd"/>
</dbReference>
<dbReference type="HOGENOM" id="CLU_002220_1_0_1"/>
<dbReference type="Pfam" id="PF07993">
    <property type="entry name" value="NAD_binding_4"/>
    <property type="match status" value="1"/>
</dbReference>
<accession>A0A0C9U8G4</accession>
<gene>
    <name evidence="5" type="ORF">M422DRAFT_783906</name>
</gene>
<dbReference type="PANTHER" id="PTHR43439">
    <property type="entry name" value="PHENYLACETATE-COENZYME A LIGASE"/>
    <property type="match status" value="1"/>
</dbReference>
<proteinExistence type="predicted"/>
<name>A0A0C9U8G4_SPHS4</name>
<dbReference type="Gene3D" id="3.40.50.720">
    <property type="entry name" value="NAD(P)-binding Rossmann-like Domain"/>
    <property type="match status" value="1"/>
</dbReference>
<evidence type="ECO:0000256" key="1">
    <source>
        <dbReference type="ARBA" id="ARBA00022450"/>
    </source>
</evidence>
<keyword evidence="2" id="KW-0597">Phosphoprotein</keyword>
<evidence type="ECO:0000259" key="3">
    <source>
        <dbReference type="Pfam" id="PF00501"/>
    </source>
</evidence>
<dbReference type="InterPro" id="IPR051414">
    <property type="entry name" value="Adenylate-forming_Reductase"/>
</dbReference>
<protein>
    <recommendedName>
        <fullName evidence="7">Polyketide synthase phosphopantetheine-binding domain-containing protein</fullName>
    </recommendedName>
</protein>
<dbReference type="InterPro" id="IPR000873">
    <property type="entry name" value="AMP-dep_synth/lig_dom"/>
</dbReference>
<reference evidence="5 6" key="1">
    <citation type="submission" date="2014-06" db="EMBL/GenBank/DDBJ databases">
        <title>Evolutionary Origins and Diversification of the Mycorrhizal Mutualists.</title>
        <authorList>
            <consortium name="DOE Joint Genome Institute"/>
            <consortium name="Mycorrhizal Genomics Consortium"/>
            <person name="Kohler A."/>
            <person name="Kuo A."/>
            <person name="Nagy L.G."/>
            <person name="Floudas D."/>
            <person name="Copeland A."/>
            <person name="Barry K.W."/>
            <person name="Cichocki N."/>
            <person name="Veneault-Fourrey C."/>
            <person name="LaButti K."/>
            <person name="Lindquist E.A."/>
            <person name="Lipzen A."/>
            <person name="Lundell T."/>
            <person name="Morin E."/>
            <person name="Murat C."/>
            <person name="Riley R."/>
            <person name="Ohm R."/>
            <person name="Sun H."/>
            <person name="Tunlid A."/>
            <person name="Henrissat B."/>
            <person name="Grigoriev I.V."/>
            <person name="Hibbett D.S."/>
            <person name="Martin F."/>
        </authorList>
    </citation>
    <scope>NUCLEOTIDE SEQUENCE [LARGE SCALE GENOMIC DNA]</scope>
    <source>
        <strain evidence="5 6">SS14</strain>
    </source>
</reference>
<dbReference type="SUPFAM" id="SSF51735">
    <property type="entry name" value="NAD(P)-binding Rossmann-fold domains"/>
    <property type="match status" value="1"/>
</dbReference>
<dbReference type="Gene3D" id="3.40.50.12780">
    <property type="entry name" value="N-terminal domain of ligase-like"/>
    <property type="match status" value="1"/>
</dbReference>
<feature type="domain" description="Thioester reductase (TE)" evidence="4">
    <location>
        <begin position="662"/>
        <end position="896"/>
    </location>
</feature>
<evidence type="ECO:0008006" key="7">
    <source>
        <dbReference type="Google" id="ProtNLM"/>
    </source>
</evidence>
<evidence type="ECO:0000256" key="2">
    <source>
        <dbReference type="ARBA" id="ARBA00022553"/>
    </source>
</evidence>
<sequence>MSTQHKFTLVPVRKELTLDGVYDWHREHSTNVAAFTYPDEDNKQQFITWGELGTGIDSGVEIIHFHIPETLKGNKPASEPIVVGILSSADPLTYTTFMFAHLRLTRSMAGQPLLPFLISSQNSPLALVHLITAQKVKYLWVNNDQMKNLANEAVKHLELEQGSIPSILPFPTFMDLYVARDIFFNYTYDSMISYSMDSPALILHSSGILFPFFLDDFNGMGQINQTEIVAVHNSPLSHAMGVLAAGWAAFSGYVCAVHCPYGAKTPSDPERFLQEIENSHSTAVISVPSFVEAWAADLNSVERLKKLKAIYWGGGPLSERTGRFLIQEGVNIALIYGATEVGLIAKVAAKPHAEGCERFRFTSNLSPILLPDPKGPDTFELVLKESETHHLSAINTEINEVRAYASSDLVQQHADDPTLFRIKGRKDDQIMLITGEKTNPGPMEHIIMKNPYVKSPLIFGRGKPSSGVLIEPKFCDEAEQLGLEIFRNLLWPNINEANDYAPAHSRIFKEMILVASRSRPFLYTAKDTAPKGDYQGAVDDSTQTDIPIPVEITKSGGWSLEDTLAVTATYIRNTLLHGLRQVAPTSTVQKITSNFVYQQPTVDALFQFVANASQQKDTDIQGDLEVDRKRHLQNLVHKYTQNWPVHKPAQPPIEAESEVVLLTGSTGGLGSQILAQLVTLSSVTRIYAFNRPSKKASHQRHIKAFTDRGNLLSLLNFEKIVYIEGDTAVEGFSIEPELFHKALTIIIHNAWRVDFNLSLASFEPAIRGVRYMVDLALGPLHATPPRVMFTSRVGNVKSWSNIPPVSEGSFSDLDLISSSGYIESKWVSEQILEAAYHNTELEPVIIRVGQLSGGLNGDWNVREWFPSLVRARQVVGGAPDNEGLVSFVPVYVAAAAIIDMRISSSIFAHLVHPRPVTWRNAIGIIAGILDVPIIPFDEWLRRLEAVPRTSEALHNNPALHLLDFYHVSAPPKDMAGQEEREAMGWPATRQHRLWQTLLL</sequence>
<dbReference type="Proteomes" id="UP000054279">
    <property type="component" value="Unassembled WGS sequence"/>
</dbReference>
<dbReference type="EMBL" id="KN837255">
    <property type="protein sequence ID" value="KIJ30734.1"/>
    <property type="molecule type" value="Genomic_DNA"/>
</dbReference>
<evidence type="ECO:0000259" key="4">
    <source>
        <dbReference type="Pfam" id="PF07993"/>
    </source>
</evidence>
<dbReference type="Pfam" id="PF23562">
    <property type="entry name" value="AMP-binding_C_3"/>
    <property type="match status" value="1"/>
</dbReference>
<dbReference type="OrthoDB" id="429813at2759"/>
<feature type="domain" description="AMP-dependent synthetase/ligase" evidence="3">
    <location>
        <begin position="229"/>
        <end position="347"/>
    </location>
</feature>
<dbReference type="Pfam" id="PF00501">
    <property type="entry name" value="AMP-binding"/>
    <property type="match status" value="1"/>
</dbReference>
<dbReference type="InterPro" id="IPR036291">
    <property type="entry name" value="NAD(P)-bd_dom_sf"/>
</dbReference>
<organism evidence="5 6">
    <name type="scientific">Sphaerobolus stellatus (strain SS14)</name>
    <dbReference type="NCBI Taxonomy" id="990650"/>
    <lineage>
        <taxon>Eukaryota</taxon>
        <taxon>Fungi</taxon>
        <taxon>Dikarya</taxon>
        <taxon>Basidiomycota</taxon>
        <taxon>Agaricomycotina</taxon>
        <taxon>Agaricomycetes</taxon>
        <taxon>Phallomycetidae</taxon>
        <taxon>Geastrales</taxon>
        <taxon>Sphaerobolaceae</taxon>
        <taxon>Sphaerobolus</taxon>
    </lineage>
</organism>
<evidence type="ECO:0000313" key="6">
    <source>
        <dbReference type="Proteomes" id="UP000054279"/>
    </source>
</evidence>
<dbReference type="PANTHER" id="PTHR43439:SF2">
    <property type="entry name" value="ENZYME, PUTATIVE (JCVI)-RELATED"/>
    <property type="match status" value="1"/>
</dbReference>
<keyword evidence="6" id="KW-1185">Reference proteome</keyword>